<feature type="non-terminal residue" evidence="1">
    <location>
        <position position="156"/>
    </location>
</feature>
<comment type="caution">
    <text evidence="1">The sequence shown here is derived from an EMBL/GenBank/DDBJ whole genome shotgun (WGS) entry which is preliminary data.</text>
</comment>
<evidence type="ECO:0000313" key="1">
    <source>
        <dbReference type="EMBL" id="MBE9033506.1"/>
    </source>
</evidence>
<protein>
    <submittedName>
        <fullName evidence="1">Uncharacterized protein</fullName>
    </submittedName>
</protein>
<reference evidence="1" key="1">
    <citation type="submission" date="2020-10" db="EMBL/GenBank/DDBJ databases">
        <authorList>
            <person name="Castelo-Branco R."/>
            <person name="Eusebio N."/>
            <person name="Adriana R."/>
            <person name="Vieira A."/>
            <person name="Brugerolle De Fraissinette N."/>
            <person name="Rezende De Castro R."/>
            <person name="Schneider M.P."/>
            <person name="Vasconcelos V."/>
            <person name="Leao P.N."/>
        </authorList>
    </citation>
    <scope>NUCLEOTIDE SEQUENCE</scope>
    <source>
        <strain evidence="1">LEGE 11480</strain>
    </source>
</reference>
<proteinExistence type="predicted"/>
<name>A0A928VUV4_9CYAN</name>
<dbReference type="AlphaFoldDB" id="A0A928VUV4"/>
<dbReference type="RefSeq" id="WP_264328304.1">
    <property type="nucleotide sequence ID" value="NZ_JADEXQ010000228.1"/>
</dbReference>
<dbReference type="Proteomes" id="UP000625316">
    <property type="component" value="Unassembled WGS sequence"/>
</dbReference>
<evidence type="ECO:0000313" key="2">
    <source>
        <dbReference type="Proteomes" id="UP000625316"/>
    </source>
</evidence>
<gene>
    <name evidence="1" type="ORF">IQ266_27650</name>
</gene>
<dbReference type="EMBL" id="JADEXQ010000228">
    <property type="protein sequence ID" value="MBE9033506.1"/>
    <property type="molecule type" value="Genomic_DNA"/>
</dbReference>
<organism evidence="1 2">
    <name type="scientific">Romeriopsis navalis LEGE 11480</name>
    <dbReference type="NCBI Taxonomy" id="2777977"/>
    <lineage>
        <taxon>Bacteria</taxon>
        <taxon>Bacillati</taxon>
        <taxon>Cyanobacteriota</taxon>
        <taxon>Cyanophyceae</taxon>
        <taxon>Leptolyngbyales</taxon>
        <taxon>Leptolyngbyaceae</taxon>
        <taxon>Romeriopsis</taxon>
        <taxon>Romeriopsis navalis</taxon>
    </lineage>
</organism>
<sequence>MKFKQLRTKSRFHGISSHLSWQSPRVPVRFGAVGLSLLMLTGGLWTAQTVLRPQVAQAYKSRVDVRLARLRDETYSSLIRRAEIIARAAAQRSFDRDILMSDVSVMVLGEYQGTEAPLLLLDVSRSDWRNRPDTRRWAIYYRSAKRLLKLPSSPDP</sequence>
<keyword evidence="2" id="KW-1185">Reference proteome</keyword>
<accession>A0A928VUV4</accession>